<dbReference type="SUPFAM" id="SSF69593">
    <property type="entry name" value="Glycerol-3-phosphate (1)-acyltransferase"/>
    <property type="match status" value="1"/>
</dbReference>
<evidence type="ECO:0000313" key="8">
    <source>
        <dbReference type="Proteomes" id="UP000694843"/>
    </source>
</evidence>
<dbReference type="GO" id="GO:0019432">
    <property type="term" value="P:triglyceride biosynthetic process"/>
    <property type="evidence" value="ECO:0007669"/>
    <property type="project" value="TreeGrafter"/>
</dbReference>
<comment type="subcellular location">
    <subcellularLocation>
        <location evidence="1">Endomembrane system</location>
        <topology evidence="1">Peripheral membrane protein</topology>
    </subcellularLocation>
</comment>
<gene>
    <name evidence="9" type="primary">LOC108673641</name>
    <name evidence="7" type="ORF">HAZT_HAZT002578</name>
</gene>
<proteinExistence type="inferred from homology"/>
<dbReference type="AlphaFoldDB" id="A0A6A0GPQ2"/>
<dbReference type="GO" id="GO:0004366">
    <property type="term" value="F:glycerol-3-phosphate O-acyltransferase activity"/>
    <property type="evidence" value="ECO:0007669"/>
    <property type="project" value="TreeGrafter"/>
</dbReference>
<dbReference type="CDD" id="cd07993">
    <property type="entry name" value="LPLAT_DHAPAT-like"/>
    <property type="match status" value="1"/>
</dbReference>
<dbReference type="GeneID" id="108673641"/>
<reference evidence="7" key="1">
    <citation type="submission" date="2014-08" db="EMBL/GenBank/DDBJ databases">
        <authorList>
            <person name="Murali S."/>
            <person name="Richards S."/>
            <person name="Bandaranaike D."/>
            <person name="Bellair M."/>
            <person name="Blankenburg K."/>
            <person name="Chao H."/>
            <person name="Dinh H."/>
            <person name="Doddapaneni H."/>
            <person name="Dugan-Rocha S."/>
            <person name="Elkadiri S."/>
            <person name="Gnanaolivu R."/>
            <person name="Hughes D."/>
            <person name="Lee S."/>
            <person name="Li M."/>
            <person name="Ming W."/>
            <person name="Munidasa M."/>
            <person name="Muniz J."/>
            <person name="Nguyen L."/>
            <person name="Osuji N."/>
            <person name="Pu L.-L."/>
            <person name="Puazo M."/>
            <person name="Skinner E."/>
            <person name="Qu C."/>
            <person name="Quiroz J."/>
            <person name="Raj R."/>
            <person name="Weissenberger G."/>
            <person name="Xin Y."/>
            <person name="Zou X."/>
            <person name="Han Y."/>
            <person name="Worley K."/>
            <person name="Muzny D."/>
            <person name="Gibbs R."/>
        </authorList>
    </citation>
    <scope>NUCLEOTIDE SEQUENCE</scope>
    <source>
        <strain evidence="7">HAZT.00-mixed</strain>
        <tissue evidence="7">Whole organism</tissue>
    </source>
</reference>
<evidence type="ECO:0000256" key="3">
    <source>
        <dbReference type="ARBA" id="ARBA00022679"/>
    </source>
</evidence>
<evidence type="ECO:0000313" key="7">
    <source>
        <dbReference type="EMBL" id="KAA0183935.1"/>
    </source>
</evidence>
<dbReference type="EMBL" id="JQDR03017334">
    <property type="protein sequence ID" value="KAA0183935.1"/>
    <property type="molecule type" value="Genomic_DNA"/>
</dbReference>
<dbReference type="GO" id="GO:0016287">
    <property type="term" value="F:glycerone-phosphate O-acyltransferase activity"/>
    <property type="evidence" value="ECO:0007669"/>
    <property type="project" value="TreeGrafter"/>
</dbReference>
<organism evidence="7">
    <name type="scientific">Hyalella azteca</name>
    <name type="common">Amphipod</name>
    <dbReference type="NCBI Taxonomy" id="294128"/>
    <lineage>
        <taxon>Eukaryota</taxon>
        <taxon>Metazoa</taxon>
        <taxon>Ecdysozoa</taxon>
        <taxon>Arthropoda</taxon>
        <taxon>Crustacea</taxon>
        <taxon>Multicrustacea</taxon>
        <taxon>Malacostraca</taxon>
        <taxon>Eumalacostraca</taxon>
        <taxon>Peracarida</taxon>
        <taxon>Amphipoda</taxon>
        <taxon>Senticaudata</taxon>
        <taxon>Talitrida</taxon>
        <taxon>Talitroidea</taxon>
        <taxon>Hyalellidae</taxon>
        <taxon>Hyalella</taxon>
    </lineage>
</organism>
<keyword evidence="8" id="KW-1185">Reference proteome</keyword>
<dbReference type="OMA" id="NIRIHAW"/>
<dbReference type="InterPro" id="IPR002123">
    <property type="entry name" value="Plipid/glycerol_acylTrfase"/>
</dbReference>
<dbReference type="Pfam" id="PF01553">
    <property type="entry name" value="Acyltransferase"/>
    <property type="match status" value="1"/>
</dbReference>
<sequence length="690" mass="76390">MNNPSLGAILTADGDVSPGYEDIVEPRRGQSDLRWAAQEWQSSGSFAGSKHVSPEQAMTNIMASEGLQNIMEEVAKHRNVSLKEVKEESVEILKVMAHQQDISAIRKFAFFLAKMLKAMYNKIVVHRPGIELLRKAIKTCPVVLLPTHRSYADFILVSYVSFHYNLPFPVIAAGMDFYHMAYIGQLLREAGAFYIKRSFVDDVLYWAVFQEYVKMLVCQESAPMEFFLEGTRSRTAKTLRPKLGLLGCVCQYAWLKDVSDVLLVPINISYDRTLEEELYAWELLGIPKPKESTSGLFKAKRILKEKYGNVFIHIGQPVSVKAATKASFGPGIVDFHSALSAAQVSEIDCLALRLARDQMRLAAVSSFSFAAHFLLMRLQEGSTTVSYSELLCTVSEMLASVADNTQGSCCTLMLGGFRDAGELDACLRYAFQVHSNLVSLQGDAVFFSPFLASAASKRTNLDESQKKRFVLHLMLQHYANQSIHVLLPPSLLCLAVSCYGSSASSSYSANFDVALERYSKLLQLFSFEFIPPADKKQSFDEAVARLVKSGCGQSADGVLTVQHTSSPTLSSFYWSCLKPLVLTYRTAITVALRKEWSDEPSLVAAIRTAILEHFTETDGKDHSGESRSSSTLFSALSLDAIKNSVRALSKLGALRCQKSPEGGGVIPCRRLLSETFDLLTREDLPPPARL</sequence>
<evidence type="ECO:0000259" key="6">
    <source>
        <dbReference type="SMART" id="SM00563"/>
    </source>
</evidence>
<evidence type="ECO:0000256" key="4">
    <source>
        <dbReference type="ARBA" id="ARBA00023136"/>
    </source>
</evidence>
<feature type="domain" description="Phospholipid/glycerol acyltransferase" evidence="6">
    <location>
        <begin position="142"/>
        <end position="271"/>
    </location>
</feature>
<dbReference type="GO" id="GO:0008611">
    <property type="term" value="P:ether lipid biosynthetic process"/>
    <property type="evidence" value="ECO:0007669"/>
    <property type="project" value="TreeGrafter"/>
</dbReference>
<dbReference type="Pfam" id="PF19277">
    <property type="entry name" value="GPAT_C"/>
    <property type="match status" value="1"/>
</dbReference>
<reference evidence="7" key="3">
    <citation type="submission" date="2019-06" db="EMBL/GenBank/DDBJ databases">
        <authorList>
            <person name="Poynton C."/>
            <person name="Hasenbein S."/>
            <person name="Benoit J.B."/>
            <person name="Sepulveda M.S."/>
            <person name="Poelchau M.F."/>
            <person name="Murali S.C."/>
            <person name="Chen S."/>
            <person name="Glastad K.M."/>
            <person name="Werren J.H."/>
            <person name="Vineis J.H."/>
            <person name="Bowen J.L."/>
            <person name="Friedrich M."/>
            <person name="Jones J."/>
            <person name="Robertson H.M."/>
            <person name="Feyereisen R."/>
            <person name="Mechler-Hickson A."/>
            <person name="Mathers N."/>
            <person name="Lee C.E."/>
            <person name="Colbourne J.K."/>
            <person name="Biales A."/>
            <person name="Johnston J.S."/>
            <person name="Wellborn G.A."/>
            <person name="Rosendale A.J."/>
            <person name="Cridge A.G."/>
            <person name="Munoz-Torres M.C."/>
            <person name="Bain P.A."/>
            <person name="Manny A.R."/>
            <person name="Major K.M."/>
            <person name="Lambert F.N."/>
            <person name="Vulpe C.D."/>
            <person name="Tuck P."/>
            <person name="Blalock B.J."/>
            <person name="Lin Y.-Y."/>
            <person name="Smith M.E."/>
            <person name="Ochoa-Acuna H."/>
            <person name="Chen M.-J.M."/>
            <person name="Childers C.P."/>
            <person name="Qu J."/>
            <person name="Dugan S."/>
            <person name="Lee S.L."/>
            <person name="Chao H."/>
            <person name="Dinh H."/>
            <person name="Han Y."/>
            <person name="Doddapaneni H."/>
            <person name="Worley K.C."/>
            <person name="Muzny D.M."/>
            <person name="Gibbs R.A."/>
            <person name="Richards S."/>
        </authorList>
    </citation>
    <scope>NUCLEOTIDE SEQUENCE</scope>
    <source>
        <strain evidence="7">HAZT.00-mixed</strain>
        <tissue evidence="7">Whole organism</tissue>
    </source>
</reference>
<dbReference type="GO" id="GO:0008654">
    <property type="term" value="P:phospholipid biosynthetic process"/>
    <property type="evidence" value="ECO:0007669"/>
    <property type="project" value="TreeGrafter"/>
</dbReference>
<dbReference type="InterPro" id="IPR022284">
    <property type="entry name" value="GPAT/DHAPAT"/>
</dbReference>
<evidence type="ECO:0000313" key="9">
    <source>
        <dbReference type="RefSeq" id="XP_018016990.1"/>
    </source>
</evidence>
<comment type="similarity">
    <text evidence="2">Belongs to the GPAT/DAPAT family.</text>
</comment>
<protein>
    <submittedName>
        <fullName evidence="9">Dihydroxyacetone phosphate acyltransferase-like</fullName>
    </submittedName>
</protein>
<dbReference type="PANTHER" id="PTHR12563">
    <property type="entry name" value="GLYCEROL-3-PHOSPHATE ACYLTRANSFERASE"/>
    <property type="match status" value="1"/>
</dbReference>
<evidence type="ECO:0000256" key="1">
    <source>
        <dbReference type="ARBA" id="ARBA00004184"/>
    </source>
</evidence>
<evidence type="ECO:0000256" key="5">
    <source>
        <dbReference type="ARBA" id="ARBA00023315"/>
    </source>
</evidence>
<keyword evidence="4" id="KW-0472">Membrane</keyword>
<dbReference type="Proteomes" id="UP000711488">
    <property type="component" value="Unassembled WGS sequence"/>
</dbReference>
<name>A0A6A0GPQ2_HYAAZ</name>
<reference evidence="7" key="2">
    <citation type="journal article" date="2018" name="Environ. Sci. Technol.">
        <title>The Toxicogenome of Hyalella azteca: A Model for Sediment Ecotoxicology and Evolutionary Toxicology.</title>
        <authorList>
            <person name="Poynton H.C."/>
            <person name="Hasenbein S."/>
            <person name="Benoit J.B."/>
            <person name="Sepulveda M.S."/>
            <person name="Poelchau M.F."/>
            <person name="Hughes D.S.T."/>
            <person name="Murali S.C."/>
            <person name="Chen S."/>
            <person name="Glastad K.M."/>
            <person name="Goodisman M.A.D."/>
            <person name="Werren J.H."/>
            <person name="Vineis J.H."/>
            <person name="Bowen J.L."/>
            <person name="Friedrich M."/>
            <person name="Jones J."/>
            <person name="Robertson H.M."/>
            <person name="Feyereisen R."/>
            <person name="Mechler-Hickson A."/>
            <person name="Mathers N."/>
            <person name="Lee C.E."/>
            <person name="Colbourne J.K."/>
            <person name="Biales A."/>
            <person name="Johnston J.S."/>
            <person name="Wellborn G.A."/>
            <person name="Rosendale A.J."/>
            <person name="Cridge A.G."/>
            <person name="Munoz-Torres M.C."/>
            <person name="Bain P.A."/>
            <person name="Manny A.R."/>
            <person name="Major K.M."/>
            <person name="Lambert F.N."/>
            <person name="Vulpe C.D."/>
            <person name="Tuck P."/>
            <person name="Blalock B.J."/>
            <person name="Lin Y.Y."/>
            <person name="Smith M.E."/>
            <person name="Ochoa-Acuna H."/>
            <person name="Chen M.M."/>
            <person name="Childers C.P."/>
            <person name="Qu J."/>
            <person name="Dugan S."/>
            <person name="Lee S.L."/>
            <person name="Chao H."/>
            <person name="Dinh H."/>
            <person name="Han Y."/>
            <person name="Doddapaneni H."/>
            <person name="Worley K.C."/>
            <person name="Muzny D.M."/>
            <person name="Gibbs R.A."/>
            <person name="Richards S."/>
        </authorList>
    </citation>
    <scope>NUCLEOTIDE SEQUENCE</scope>
    <source>
        <strain evidence="7">HAZT.00-mixed</strain>
        <tissue evidence="7">Whole organism</tissue>
    </source>
</reference>
<reference evidence="9" key="4">
    <citation type="submission" date="2025-04" db="UniProtKB">
        <authorList>
            <consortium name="RefSeq"/>
        </authorList>
    </citation>
    <scope>IDENTIFICATION</scope>
    <source>
        <tissue evidence="9">Whole organism</tissue>
    </source>
</reference>
<dbReference type="RefSeq" id="XP_018016990.1">
    <property type="nucleotide sequence ID" value="XM_018161501.2"/>
</dbReference>
<dbReference type="GO" id="GO:0005778">
    <property type="term" value="C:peroxisomal membrane"/>
    <property type="evidence" value="ECO:0007669"/>
    <property type="project" value="TreeGrafter"/>
</dbReference>
<dbReference type="InterPro" id="IPR041728">
    <property type="entry name" value="GPAT/DHAPAT_LPLAT"/>
</dbReference>
<dbReference type="InterPro" id="IPR045520">
    <property type="entry name" value="GPAT/DHAPAT_C"/>
</dbReference>
<keyword evidence="3" id="KW-0808">Transferase</keyword>
<accession>A0A6A0GPQ2</accession>
<dbReference type="GO" id="GO:0031966">
    <property type="term" value="C:mitochondrial membrane"/>
    <property type="evidence" value="ECO:0007669"/>
    <property type="project" value="TreeGrafter"/>
</dbReference>
<dbReference type="SMART" id="SM00563">
    <property type="entry name" value="PlsC"/>
    <property type="match status" value="1"/>
</dbReference>
<dbReference type="KEGG" id="hazt:108673641"/>
<dbReference type="Proteomes" id="UP000694843">
    <property type="component" value="Unplaced"/>
</dbReference>
<dbReference type="OrthoDB" id="10255570at2759"/>
<dbReference type="CTD" id="119581197"/>
<keyword evidence="5" id="KW-0012">Acyltransferase</keyword>
<dbReference type="PANTHER" id="PTHR12563:SF17">
    <property type="entry name" value="DIHYDROXYACETONE PHOSPHATE ACYLTRANSFERASE"/>
    <property type="match status" value="1"/>
</dbReference>
<dbReference type="GO" id="GO:0006631">
    <property type="term" value="P:fatty acid metabolic process"/>
    <property type="evidence" value="ECO:0007669"/>
    <property type="project" value="TreeGrafter"/>
</dbReference>
<evidence type="ECO:0000256" key="2">
    <source>
        <dbReference type="ARBA" id="ARBA00007937"/>
    </source>
</evidence>
<dbReference type="GO" id="GO:0012505">
    <property type="term" value="C:endomembrane system"/>
    <property type="evidence" value="ECO:0007669"/>
    <property type="project" value="UniProtKB-SubCell"/>
</dbReference>